<name>A0A6G7PTB0_9BACT</name>
<dbReference type="Pfam" id="PF01969">
    <property type="entry name" value="Ni_insertion"/>
    <property type="match status" value="1"/>
</dbReference>
<dbReference type="NCBIfam" id="TIGR00299">
    <property type="entry name" value="nickel pincer cofactor biosynthesis protein LarC"/>
    <property type="match status" value="1"/>
</dbReference>
<dbReference type="GO" id="GO:0016151">
    <property type="term" value="F:nickel cation binding"/>
    <property type="evidence" value="ECO:0007669"/>
    <property type="project" value="UniProtKB-UniRule"/>
</dbReference>
<sequence length="379" mass="41787">MFLSSLVSLGAPEMVVAQAIGRLLPDLRWEFLLREHQGVKAQGFRVSSVQSLPRPLREIFLLIERADLSPWVKLKAREIFELLGQVEARVHGCSPEEVHLHELGAEDTIADVVGTLVALEVLGRPEVISSPLPLARGFVSTAHGRLPLPAPATLEILKGVPTIGEETPFEFVTPTGAALVKILARGFGPPPTGVPLAIGYGAGTKPLPDRPNILRTVLYQLTESEIPHQRVAVLETNIDDLNPQVYGFVAERLFAAGALDVVLIPLQMKKGRPGVLLKVVAPPDKLYPLREIIFSETTTTGLRYYWTDRLTLPRKIISLKTPWGKVRAKKILGPRETVRLSPEYEDCLKLAREKGVPLEEILSWVRGRAPNEKTGIDEQ</sequence>
<dbReference type="KEGG" id="tav:G4V39_00285"/>
<keyword evidence="1" id="KW-0533">Nickel</keyword>
<dbReference type="Gene3D" id="3.30.70.1380">
    <property type="entry name" value="Transcriptional regulatory protein pf0864 domain like"/>
    <property type="match status" value="1"/>
</dbReference>
<evidence type="ECO:0000313" key="3">
    <source>
        <dbReference type="Proteomes" id="UP000502179"/>
    </source>
</evidence>
<gene>
    <name evidence="2" type="primary">larC</name>
    <name evidence="2" type="ORF">G4V39_00285</name>
</gene>
<dbReference type="GO" id="GO:0016829">
    <property type="term" value="F:lyase activity"/>
    <property type="evidence" value="ECO:0007669"/>
    <property type="project" value="UniProtKB-UniRule"/>
</dbReference>
<proteinExistence type="inferred from homology"/>
<evidence type="ECO:0000256" key="1">
    <source>
        <dbReference type="HAMAP-Rule" id="MF_01074"/>
    </source>
</evidence>
<protein>
    <recommendedName>
        <fullName evidence="1">Putative nickel insertion protein</fullName>
    </recommendedName>
</protein>
<keyword evidence="3" id="KW-1185">Reference proteome</keyword>
<evidence type="ECO:0000313" key="2">
    <source>
        <dbReference type="EMBL" id="QIJ70796.1"/>
    </source>
</evidence>
<dbReference type="AlphaFoldDB" id="A0A6G7PTB0"/>
<dbReference type="PANTHER" id="PTHR36566">
    <property type="entry name" value="NICKEL INSERTION PROTEIN-RELATED"/>
    <property type="match status" value="1"/>
</dbReference>
<keyword evidence="1" id="KW-0456">Lyase</keyword>
<organism evidence="2 3">
    <name type="scientific">Thermosulfuriphilus ammonigenes</name>
    <dbReference type="NCBI Taxonomy" id="1936021"/>
    <lineage>
        <taxon>Bacteria</taxon>
        <taxon>Pseudomonadati</taxon>
        <taxon>Thermodesulfobacteriota</taxon>
        <taxon>Thermodesulfobacteria</taxon>
        <taxon>Thermodesulfobacteriales</taxon>
        <taxon>Thermodesulfobacteriaceae</taxon>
        <taxon>Thermosulfuriphilus</taxon>
    </lineage>
</organism>
<reference evidence="2 3" key="1">
    <citation type="submission" date="2020-02" db="EMBL/GenBank/DDBJ databases">
        <title>Genome analysis of Thermosulfuriphilus ammonigenes ST65T, an anaerobic thermophilic chemolithoautotrophic bacterium isolated from a deep-sea hydrothermal vent.</title>
        <authorList>
            <person name="Slobodkina G."/>
            <person name="Allioux M."/>
            <person name="Merkel A."/>
            <person name="Alain K."/>
            <person name="Jebbar M."/>
            <person name="Slobodkin A."/>
        </authorList>
    </citation>
    <scope>NUCLEOTIDE SEQUENCE [LARGE SCALE GENOMIC DNA]</scope>
    <source>
        <strain evidence="2 3">ST65</strain>
    </source>
</reference>
<dbReference type="InterPro" id="IPR002822">
    <property type="entry name" value="Ni_insertion"/>
</dbReference>
<comment type="similarity">
    <text evidence="1">Belongs to the LarC family.</text>
</comment>
<dbReference type="PANTHER" id="PTHR36566:SF1">
    <property type="entry name" value="PYRIDINIUM-3,5-BISTHIOCARBOXYLIC ACID MONONUCLEOTIDE NICKEL INSERTION PROTEIN"/>
    <property type="match status" value="1"/>
</dbReference>
<dbReference type="Gene3D" id="3.10.20.300">
    <property type="entry name" value="mk0293 like domain"/>
    <property type="match status" value="1"/>
</dbReference>
<dbReference type="HAMAP" id="MF_01074">
    <property type="entry name" value="LarC"/>
    <property type="match status" value="1"/>
</dbReference>
<dbReference type="EMBL" id="CP048877">
    <property type="protein sequence ID" value="QIJ70796.1"/>
    <property type="molecule type" value="Genomic_DNA"/>
</dbReference>
<dbReference type="Proteomes" id="UP000502179">
    <property type="component" value="Chromosome"/>
</dbReference>
<accession>A0A6G7PTB0</accession>